<dbReference type="SUPFAM" id="SSF49373">
    <property type="entry name" value="Invasin/intimin cell-adhesion fragments"/>
    <property type="match status" value="1"/>
</dbReference>
<reference evidence="2" key="1">
    <citation type="submission" date="2019-04" db="EMBL/GenBank/DDBJ databases">
        <title>Evolution of Biomass-Degrading Anaerobic Consortia Revealed by Metagenomics.</title>
        <authorList>
            <person name="Peng X."/>
        </authorList>
    </citation>
    <scope>NUCLEOTIDE SEQUENCE</scope>
    <source>
        <strain evidence="2">SIG14</strain>
    </source>
</reference>
<gene>
    <name evidence="2" type="ORF">E7Z75_03660</name>
</gene>
<accession>A0A8T3VNK7</accession>
<feature type="region of interest" description="Disordered" evidence="1">
    <location>
        <begin position="30"/>
        <end position="94"/>
    </location>
</feature>
<dbReference type="Gene3D" id="2.60.40.10">
    <property type="entry name" value="Immunoglobulins"/>
    <property type="match status" value="2"/>
</dbReference>
<dbReference type="Proteomes" id="UP000732619">
    <property type="component" value="Unassembled WGS sequence"/>
</dbReference>
<feature type="compositionally biased region" description="Acidic residues" evidence="1">
    <location>
        <begin position="78"/>
        <end position="90"/>
    </location>
</feature>
<organism evidence="2 3">
    <name type="scientific">Methanobrevibacter olleyae</name>
    <dbReference type="NCBI Taxonomy" id="294671"/>
    <lineage>
        <taxon>Archaea</taxon>
        <taxon>Methanobacteriati</taxon>
        <taxon>Methanobacteriota</taxon>
        <taxon>Methanomada group</taxon>
        <taxon>Methanobacteria</taxon>
        <taxon>Methanobacteriales</taxon>
        <taxon>Methanobacteriaceae</taxon>
        <taxon>Methanobrevibacter</taxon>
    </lineage>
</organism>
<dbReference type="InterPro" id="IPR008964">
    <property type="entry name" value="Invasin/intimin_cell_adhesion"/>
</dbReference>
<evidence type="ECO:0000256" key="1">
    <source>
        <dbReference type="SAM" id="MobiDB-lite"/>
    </source>
</evidence>
<comment type="caution">
    <text evidence="2">The sequence shown here is derived from an EMBL/GenBank/DDBJ whole genome shotgun (WGS) entry which is preliminary data.</text>
</comment>
<name>A0A8T3VNK7_METOL</name>
<dbReference type="EMBL" id="SUTG01000011">
    <property type="protein sequence ID" value="MBE6512237.1"/>
    <property type="molecule type" value="Genomic_DNA"/>
</dbReference>
<dbReference type="AlphaFoldDB" id="A0A8T3VNK7"/>
<proteinExistence type="predicted"/>
<dbReference type="InterPro" id="IPR013783">
    <property type="entry name" value="Ig-like_fold"/>
</dbReference>
<sequence length="724" mass="79351">MSINVISANEINDNDLNSIDSTDAIGIDSVENADDISSLMSEDQEEENSQSGILSESQTNESNGNSGSTEQLASDNEGSADSDDNADLSLEESKGNTSISVSKTSIKRGTTLYIYLKDNNGNPISGKSLLLDIGGNKYNKTTDANGAVTLKFNSFLGKYTLKVNFNGDSEYLSSAESFDLNIYQVKTSITVASESVARGKYLYAYLKDSSGNALAGQTVKIRFKGKTFTKVTNSKGRVSLKIPSAAAKYLTKITYAGNTSYKSSSKSFYLTVYRTKTSITVASTSVVRGKYLYAYLKDKKGNPLVNKTIIIRFNNKNFYKKTNSNGRVSLKINSKSGYYTTRIIYAGSGYYKPFTESFKLRSYIAKTKFTVANSTVVRGKYFYAYLKDSSNRAVSGEKVVITFDGKKFTKTTNSKGRVSLKINSVPKSYKVKLNHAASIGYAASSKSLTVKVLTNATAKITIKSASPGEFTIKLTDMKGNPLVNQTVSITSLFGNQSAGSGVKMTKKTIIIDSDNIYNKATDLKFINDIAKILRSKGYKVLVNDDIGPNEHCKDIYKYGYEDVCVFCIFGGCDSGMFYDMSSKWYQNYLDKYDNRVVLGFTKTQVDLATCSWLKRAHDDNYSPESFTGLANPGSYLNEHNMDYVYGQTATEMANNFIKYAVKGLSIGLNNTIPCDIDTYKVTTDENGFATISGLASGTYTMKCSYSNTSLGYIADTVQAKVTIL</sequence>
<evidence type="ECO:0000313" key="2">
    <source>
        <dbReference type="EMBL" id="MBE6512237.1"/>
    </source>
</evidence>
<protein>
    <recommendedName>
        <fullName evidence="4">Adhesin-like protein</fullName>
    </recommendedName>
</protein>
<evidence type="ECO:0000313" key="3">
    <source>
        <dbReference type="Proteomes" id="UP000732619"/>
    </source>
</evidence>
<evidence type="ECO:0008006" key="4">
    <source>
        <dbReference type="Google" id="ProtNLM"/>
    </source>
</evidence>
<feature type="compositionally biased region" description="Polar residues" evidence="1">
    <location>
        <begin position="49"/>
        <end position="77"/>
    </location>
</feature>